<evidence type="ECO:0000313" key="4">
    <source>
        <dbReference type="EMBL" id="ETO24767.1"/>
    </source>
</evidence>
<dbReference type="InterPro" id="IPR012890">
    <property type="entry name" value="GCFC2-like"/>
</dbReference>
<feature type="region of interest" description="Disordered" evidence="3">
    <location>
        <begin position="46"/>
        <end position="67"/>
    </location>
</feature>
<accession>X6NHD4</accession>
<dbReference type="OrthoDB" id="429427at2759"/>
<keyword evidence="5" id="KW-1185">Reference proteome</keyword>
<dbReference type="GO" id="GO:0005634">
    <property type="term" value="C:nucleus"/>
    <property type="evidence" value="ECO:0007669"/>
    <property type="project" value="UniProtKB-SubCell"/>
</dbReference>
<organism evidence="4 5">
    <name type="scientific">Reticulomyxa filosa</name>
    <dbReference type="NCBI Taxonomy" id="46433"/>
    <lineage>
        <taxon>Eukaryota</taxon>
        <taxon>Sar</taxon>
        <taxon>Rhizaria</taxon>
        <taxon>Retaria</taxon>
        <taxon>Foraminifera</taxon>
        <taxon>Monothalamids</taxon>
        <taxon>Reticulomyxidae</taxon>
        <taxon>Reticulomyxa</taxon>
    </lineage>
</organism>
<evidence type="ECO:0000313" key="5">
    <source>
        <dbReference type="Proteomes" id="UP000023152"/>
    </source>
</evidence>
<dbReference type="GO" id="GO:0000398">
    <property type="term" value="P:mRNA splicing, via spliceosome"/>
    <property type="evidence" value="ECO:0007669"/>
    <property type="project" value="InterPro"/>
</dbReference>
<evidence type="ECO:0000256" key="2">
    <source>
        <dbReference type="ARBA" id="ARBA00023242"/>
    </source>
</evidence>
<proteinExistence type="predicted"/>
<dbReference type="GO" id="GO:0003677">
    <property type="term" value="F:DNA binding"/>
    <property type="evidence" value="ECO:0007669"/>
    <property type="project" value="InterPro"/>
</dbReference>
<protein>
    <submittedName>
        <fullName evidence="4">Uncharacterized protein</fullName>
    </submittedName>
</protein>
<keyword evidence="2" id="KW-0539">Nucleus</keyword>
<comment type="subcellular location">
    <subcellularLocation>
        <location evidence="1">Nucleus</location>
    </subcellularLocation>
</comment>
<gene>
    <name evidence="4" type="ORF">RFI_12390</name>
</gene>
<dbReference type="PANTHER" id="PTHR12214">
    <property type="entry name" value="GC-RICH SEQUENCE DNA-BINDING FACTOR"/>
    <property type="match status" value="1"/>
</dbReference>
<reference evidence="4 5" key="1">
    <citation type="journal article" date="2013" name="Curr. Biol.">
        <title>The Genome of the Foraminiferan Reticulomyxa filosa.</title>
        <authorList>
            <person name="Glockner G."/>
            <person name="Hulsmann N."/>
            <person name="Schleicher M."/>
            <person name="Noegel A.A."/>
            <person name="Eichinger L."/>
            <person name="Gallinger C."/>
            <person name="Pawlowski J."/>
            <person name="Sierra R."/>
            <person name="Euteneuer U."/>
            <person name="Pillet L."/>
            <person name="Moustafa A."/>
            <person name="Platzer M."/>
            <person name="Groth M."/>
            <person name="Szafranski K."/>
            <person name="Schliwa M."/>
        </authorList>
    </citation>
    <scope>NUCLEOTIDE SEQUENCE [LARGE SCALE GENOMIC DNA]</scope>
</reference>
<dbReference type="EMBL" id="ASPP01008974">
    <property type="protein sequence ID" value="ETO24767.1"/>
    <property type="molecule type" value="Genomic_DNA"/>
</dbReference>
<dbReference type="AlphaFoldDB" id="X6NHD4"/>
<dbReference type="Proteomes" id="UP000023152">
    <property type="component" value="Unassembled WGS sequence"/>
</dbReference>
<evidence type="ECO:0000256" key="1">
    <source>
        <dbReference type="ARBA" id="ARBA00004123"/>
    </source>
</evidence>
<comment type="caution">
    <text evidence="4">The sequence shown here is derived from an EMBL/GenBank/DDBJ whole genome shotgun (WGS) entry which is preliminary data.</text>
</comment>
<dbReference type="PANTHER" id="PTHR12214:SF0">
    <property type="entry name" value="LD29489P"/>
    <property type="match status" value="1"/>
</dbReference>
<feature type="compositionally biased region" description="Polar residues" evidence="3">
    <location>
        <begin position="54"/>
        <end position="63"/>
    </location>
</feature>
<name>X6NHD4_RETFI</name>
<sequence>MLEHDIRKKRYIEWLDEWRSCASDLYQRAFRPQEYYCDVHQPDTPMTDAANDTLPETASNNSNPKKRRYEDMLKSDVIVSENKHPNSTAFGNDKSQNWIEMSRKQRQHLPLQSIINDTLLTQQFQYITYMYITEISKIFDDTDEKYANTELLVEVMTEWQSRYRKDYETAYGSTCLIKIVAHYIKKEMMEWYPLSHYNSFQHDHIGPDLFVHHNWYRLLSSISYCQEIIPTLVAKVVVPHCSDIIAFDWNVRHEEASQTVLAILDCIFDHIREENTTNDIVKKEFEDMWHTHIVETIQKKFTELIDIYTFNISKNDWDLHPQMYCGDEKYEYLFNVRVLDVLHLLKCLQLFVKFVGEEYWRQQCKQIFTKVIEPFLAMVIILIEQYRNQSFDLELQLLHDYVFVVTNTINSTKEVVETETHNTSVTADNVKKFNEQIKSKISESQVFQSELGQSLLKQI</sequence>
<evidence type="ECO:0000256" key="3">
    <source>
        <dbReference type="SAM" id="MobiDB-lite"/>
    </source>
</evidence>